<evidence type="ECO:0000313" key="2">
    <source>
        <dbReference type="Proteomes" id="UP001500466"/>
    </source>
</evidence>
<gene>
    <name evidence="1" type="ORF">GCM10023205_43370</name>
</gene>
<dbReference type="Proteomes" id="UP001500466">
    <property type="component" value="Unassembled WGS sequence"/>
</dbReference>
<dbReference type="PANTHER" id="PTHR13158">
    <property type="match status" value="1"/>
</dbReference>
<dbReference type="SUPFAM" id="SSF111331">
    <property type="entry name" value="NAD kinase/diacylglycerol kinase-like"/>
    <property type="match status" value="1"/>
</dbReference>
<evidence type="ECO:0000313" key="1">
    <source>
        <dbReference type="EMBL" id="GAA4972497.1"/>
    </source>
</evidence>
<sequence>MAPVPRAVFVHRLPPLQELINRHGTYNQGSFFLKNRGLSAKSMVTQADAVQDALAVAGAAVPPHWRRGTVERGDLDRFLFDEHDVVVVVGQDGLVANAAKYLDGQPVIGVHADPGGGMLLTRHRPADCARLFRAVEAGSARCELRTMAEARTDDGRTLTALNEIYLGHPTHQTARYRLGTPDERSERQASSGLLVGTGTGATGWCGSVQRERPGAPALPGPADDRLCWFVREAWVSPSTGTTLTHGTLAVGARLSLVVESEGLVAFGDGIEADRLTLSWGERVELGASARRLRLVV</sequence>
<dbReference type="InterPro" id="IPR017437">
    <property type="entry name" value="ATP-NAD_kinase_PpnK-typ_C"/>
</dbReference>
<dbReference type="Gene3D" id="2.60.200.30">
    <property type="entry name" value="Probable inorganic polyphosphate/atp-NAD kinase, domain 2"/>
    <property type="match status" value="1"/>
</dbReference>
<dbReference type="Gene3D" id="3.40.50.10330">
    <property type="entry name" value="Probable inorganic polyphosphate/atp-NAD kinase, domain 1"/>
    <property type="match status" value="1"/>
</dbReference>
<keyword evidence="1" id="KW-0808">Transferase</keyword>
<accession>A0ABP9HJQ1</accession>
<dbReference type="InterPro" id="IPR016064">
    <property type="entry name" value="NAD/diacylglycerol_kinase_sf"/>
</dbReference>
<dbReference type="InterPro" id="IPR017438">
    <property type="entry name" value="ATP-NAD_kinase_N"/>
</dbReference>
<dbReference type="EMBL" id="BAABHS010000015">
    <property type="protein sequence ID" value="GAA4972497.1"/>
    <property type="molecule type" value="Genomic_DNA"/>
</dbReference>
<keyword evidence="1" id="KW-0418">Kinase</keyword>
<proteinExistence type="predicted"/>
<keyword evidence="2" id="KW-1185">Reference proteome</keyword>
<name>A0ABP9HJQ1_9ACTN</name>
<dbReference type="RefSeq" id="WP_345677256.1">
    <property type="nucleotide sequence ID" value="NZ_BAABHS010000015.1"/>
</dbReference>
<dbReference type="PANTHER" id="PTHR13158:SF5">
    <property type="entry name" value="NAD KINASE 2, MITOCHONDRIAL"/>
    <property type="match status" value="1"/>
</dbReference>
<protein>
    <submittedName>
        <fullName evidence="1">NAD(+)/NADH kinase</fullName>
    </submittedName>
</protein>
<organism evidence="1 2">
    <name type="scientific">Yinghuangia aomiensis</name>
    <dbReference type="NCBI Taxonomy" id="676205"/>
    <lineage>
        <taxon>Bacteria</taxon>
        <taxon>Bacillati</taxon>
        <taxon>Actinomycetota</taxon>
        <taxon>Actinomycetes</taxon>
        <taxon>Kitasatosporales</taxon>
        <taxon>Streptomycetaceae</taxon>
        <taxon>Yinghuangia</taxon>
    </lineage>
</organism>
<dbReference type="GO" id="GO:0016301">
    <property type="term" value="F:kinase activity"/>
    <property type="evidence" value="ECO:0007669"/>
    <property type="project" value="UniProtKB-KW"/>
</dbReference>
<reference evidence="2" key="1">
    <citation type="journal article" date="2019" name="Int. J. Syst. Evol. Microbiol.">
        <title>The Global Catalogue of Microorganisms (GCM) 10K type strain sequencing project: providing services to taxonomists for standard genome sequencing and annotation.</title>
        <authorList>
            <consortium name="The Broad Institute Genomics Platform"/>
            <consortium name="The Broad Institute Genome Sequencing Center for Infectious Disease"/>
            <person name="Wu L."/>
            <person name="Ma J."/>
        </authorList>
    </citation>
    <scope>NUCLEOTIDE SEQUENCE [LARGE SCALE GENOMIC DNA]</scope>
    <source>
        <strain evidence="2">JCM 17986</strain>
    </source>
</reference>
<comment type="caution">
    <text evidence="1">The sequence shown here is derived from an EMBL/GenBank/DDBJ whole genome shotgun (WGS) entry which is preliminary data.</text>
</comment>